<dbReference type="PANTHER" id="PTHR46344:SF27">
    <property type="entry name" value="KELCH REPEAT SUPERFAMILY PROTEIN"/>
    <property type="match status" value="1"/>
</dbReference>
<feature type="compositionally biased region" description="Polar residues" evidence="3">
    <location>
        <begin position="1"/>
        <end position="11"/>
    </location>
</feature>
<name>A0A8T2QPV8_CERRI</name>
<sequence length="835" mass="92748">MGCTTSNMNRQRSLRKGTRNKSPCRKPIQAISVVGVFLQKSHSMRLIRSHSRFNTSRSLHKRQASESLGHTSRTEGPHFSYKRQASKGNSHGWRQNGKEEEDFEVGAEIEVSDSPSSIEVYRFFPTAPLLESPPKICIEQERRLRCANMEGPLSGLRDLSSDEDDDEGDGFEFAKVETARIESFNSESGHIWTPITRLDSEQSIKKAPSLGALLDVPHSPQSAALTADTLLSEQLDSPLLEPEFQLLISPDYMPSLSDSDSQSTLLSPTSVCSSFQVPPCSPSLEQDFPSNSVNQHIDMSSASDDSLYFPGFTTNTPRDCGSVSPLSASYSESCVEYSPGSDGLGVHICKWVHPSPSWGYDQPFEMTPIRNLFDCHRSFDDVHGSRFVHPSPSPSKSVHVRDDASVSELLIPGLPNELAQLCLMRVPFIKYNQSFRMVCRQWRAVLSSEEFYKTRSALGIHEAHLSLVVHGNRLRIFSLLAHQWFCLPPLPHEEGKVSPESRVSVEWSQSPGSQSSPRGEIVPDWGIDPYDWWQIDTVTVSGGTLFVIGGVKAEIHSLTRPSVPTNQVHKYDFCRNCWVAVTPMKVPRSHAAAVPFGNSLYVAGGSDDIEEGASAEVYDCQRNAWSMLPRMNTSMRTCVGLEHEGCVFVKGESLVPGYHVEGEFFNPKQGRWERVSPGMRKGLERGPMASCGSFLFVADWKDSLLKVYDQRVDSWEVLSSLPARFSRLVGHSLQLFGLTGKIKVDPYNHQVISDAPAEVWGLNISKIMNGFLRQVAEVRLGSHLDGVRVSSDEGSSESLSSESGWVCLWRDSKQMVKTGGLAWVPCIAHCTLFED</sequence>
<dbReference type="PROSITE" id="PS50181">
    <property type="entry name" value="FBOX"/>
    <property type="match status" value="1"/>
</dbReference>
<evidence type="ECO:0000256" key="2">
    <source>
        <dbReference type="ARBA" id="ARBA00022737"/>
    </source>
</evidence>
<evidence type="ECO:0000256" key="1">
    <source>
        <dbReference type="ARBA" id="ARBA00022441"/>
    </source>
</evidence>
<accession>A0A8T2QPV8</accession>
<dbReference type="InterPro" id="IPR006652">
    <property type="entry name" value="Kelch_1"/>
</dbReference>
<dbReference type="SMART" id="SM00612">
    <property type="entry name" value="Kelch"/>
    <property type="match status" value="2"/>
</dbReference>
<dbReference type="CDD" id="cd22152">
    <property type="entry name" value="F-box_AtAFR-like"/>
    <property type="match status" value="1"/>
</dbReference>
<dbReference type="InterPro" id="IPR015915">
    <property type="entry name" value="Kelch-typ_b-propeller"/>
</dbReference>
<dbReference type="SUPFAM" id="SSF117281">
    <property type="entry name" value="Kelch motif"/>
    <property type="match status" value="1"/>
</dbReference>
<feature type="region of interest" description="Disordered" evidence="3">
    <location>
        <begin position="49"/>
        <end position="101"/>
    </location>
</feature>
<dbReference type="Pfam" id="PF01344">
    <property type="entry name" value="Kelch_1"/>
    <property type="match status" value="2"/>
</dbReference>
<dbReference type="SMART" id="SM00256">
    <property type="entry name" value="FBOX"/>
    <property type="match status" value="1"/>
</dbReference>
<gene>
    <name evidence="5" type="ORF">KP509_33G032500</name>
</gene>
<dbReference type="AlphaFoldDB" id="A0A8T2QPV8"/>
<dbReference type="Pfam" id="PF00646">
    <property type="entry name" value="F-box"/>
    <property type="match status" value="1"/>
</dbReference>
<reference evidence="5" key="1">
    <citation type="submission" date="2021-08" db="EMBL/GenBank/DDBJ databases">
        <title>WGS assembly of Ceratopteris richardii.</title>
        <authorList>
            <person name="Marchant D.B."/>
            <person name="Chen G."/>
            <person name="Jenkins J."/>
            <person name="Shu S."/>
            <person name="Leebens-Mack J."/>
            <person name="Grimwood J."/>
            <person name="Schmutz J."/>
            <person name="Soltis P."/>
            <person name="Soltis D."/>
            <person name="Chen Z.-H."/>
        </authorList>
    </citation>
    <scope>NUCLEOTIDE SEQUENCE</scope>
    <source>
        <strain evidence="5">Whitten #5841</strain>
        <tissue evidence="5">Leaf</tissue>
    </source>
</reference>
<evidence type="ECO:0000256" key="3">
    <source>
        <dbReference type="SAM" id="MobiDB-lite"/>
    </source>
</evidence>
<dbReference type="InterPro" id="IPR036047">
    <property type="entry name" value="F-box-like_dom_sf"/>
</dbReference>
<evidence type="ECO:0000313" key="6">
    <source>
        <dbReference type="Proteomes" id="UP000825935"/>
    </source>
</evidence>
<proteinExistence type="predicted"/>
<dbReference type="InterPro" id="IPR001810">
    <property type="entry name" value="F-box_dom"/>
</dbReference>
<feature type="compositionally biased region" description="Basic residues" evidence="3">
    <location>
        <begin position="12"/>
        <end position="24"/>
    </location>
</feature>
<feature type="compositionally biased region" description="Low complexity" evidence="3">
    <location>
        <begin position="508"/>
        <end position="519"/>
    </location>
</feature>
<feature type="domain" description="F-box" evidence="4">
    <location>
        <begin position="408"/>
        <end position="455"/>
    </location>
</feature>
<evidence type="ECO:0000313" key="5">
    <source>
        <dbReference type="EMBL" id="KAH7285535.1"/>
    </source>
</evidence>
<feature type="region of interest" description="Disordered" evidence="3">
    <location>
        <begin position="501"/>
        <end position="520"/>
    </location>
</feature>
<protein>
    <recommendedName>
        <fullName evidence="4">F-box domain-containing protein</fullName>
    </recommendedName>
</protein>
<dbReference type="OrthoDB" id="45365at2759"/>
<comment type="caution">
    <text evidence="5">The sequence shown here is derived from an EMBL/GenBank/DDBJ whole genome shotgun (WGS) entry which is preliminary data.</text>
</comment>
<dbReference type="PANTHER" id="PTHR46344">
    <property type="entry name" value="OS02G0202900 PROTEIN"/>
    <property type="match status" value="1"/>
</dbReference>
<feature type="region of interest" description="Disordered" evidence="3">
    <location>
        <begin position="1"/>
        <end position="25"/>
    </location>
</feature>
<dbReference type="EMBL" id="CM035438">
    <property type="protein sequence ID" value="KAH7285536.1"/>
    <property type="molecule type" value="Genomic_DNA"/>
</dbReference>
<organism evidence="5 6">
    <name type="scientific">Ceratopteris richardii</name>
    <name type="common">Triangle waterfern</name>
    <dbReference type="NCBI Taxonomy" id="49495"/>
    <lineage>
        <taxon>Eukaryota</taxon>
        <taxon>Viridiplantae</taxon>
        <taxon>Streptophyta</taxon>
        <taxon>Embryophyta</taxon>
        <taxon>Tracheophyta</taxon>
        <taxon>Polypodiopsida</taxon>
        <taxon>Polypodiidae</taxon>
        <taxon>Polypodiales</taxon>
        <taxon>Pteridineae</taxon>
        <taxon>Pteridaceae</taxon>
        <taxon>Parkerioideae</taxon>
        <taxon>Ceratopteris</taxon>
    </lineage>
</organism>
<keyword evidence="6" id="KW-1185">Reference proteome</keyword>
<keyword evidence="2" id="KW-0677">Repeat</keyword>
<dbReference type="Gene3D" id="2.120.10.80">
    <property type="entry name" value="Kelch-type beta propeller"/>
    <property type="match status" value="1"/>
</dbReference>
<evidence type="ECO:0000259" key="4">
    <source>
        <dbReference type="PROSITE" id="PS50181"/>
    </source>
</evidence>
<dbReference type="Proteomes" id="UP000825935">
    <property type="component" value="Chromosome 33"/>
</dbReference>
<dbReference type="EMBL" id="CM035438">
    <property type="protein sequence ID" value="KAH7285535.1"/>
    <property type="molecule type" value="Genomic_DNA"/>
</dbReference>
<dbReference type="SUPFAM" id="SSF81383">
    <property type="entry name" value="F-box domain"/>
    <property type="match status" value="1"/>
</dbReference>
<keyword evidence="1" id="KW-0880">Kelch repeat</keyword>